<dbReference type="Gene3D" id="3.40.50.1110">
    <property type="entry name" value="SGNH hydrolase"/>
    <property type="match status" value="1"/>
</dbReference>
<dbReference type="AlphaFoldDB" id="A0A1M7D250"/>
<dbReference type="CDD" id="cd00229">
    <property type="entry name" value="SGNH_hydrolase"/>
    <property type="match status" value="1"/>
</dbReference>
<feature type="domain" description="SGNH hydrolase-type esterase" evidence="1">
    <location>
        <begin position="99"/>
        <end position="278"/>
    </location>
</feature>
<keyword evidence="3" id="KW-1185">Reference proteome</keyword>
<protein>
    <submittedName>
        <fullName evidence="2">Lysophospholipase L1</fullName>
    </submittedName>
</protein>
<sequence length="297" mass="32517">MLRCGKPRLLPVMCNIPRRRVICAHLRKMPWMCRYLDQFQTAILDLWGLTQHVTPPTRPQSEIKPGMFKPVLTLFLVTLALLGCTESVNRDTPSRILLMGDSLFAVHGMTGQSVANGVERALKEPVVDRAVSGARFVYRLPISGAAGLSIPKQYRAGDWDWVILNGGGNDIFFGCGCGRCARKMDQLISKDGRRGAIPGFASRMRASGAQVIYVGYMRTPGVTSPIEGCADEGDEMDRRAARLAALDRGVHFVPLADLVPHGDRSFHGIDLIHPSTKASAAIGARIARLIAQTEARR</sequence>
<gene>
    <name evidence="2" type="ORF">SAMN05444414_1336</name>
</gene>
<evidence type="ECO:0000313" key="2">
    <source>
        <dbReference type="EMBL" id="SHL73279.1"/>
    </source>
</evidence>
<organism evidence="2 3">
    <name type="scientific">Roseovarius marisflavi</name>
    <dbReference type="NCBI Taxonomy" id="1054996"/>
    <lineage>
        <taxon>Bacteria</taxon>
        <taxon>Pseudomonadati</taxon>
        <taxon>Pseudomonadota</taxon>
        <taxon>Alphaproteobacteria</taxon>
        <taxon>Rhodobacterales</taxon>
        <taxon>Roseobacteraceae</taxon>
        <taxon>Roseovarius</taxon>
    </lineage>
</organism>
<name>A0A1M7D250_9RHOB</name>
<reference evidence="3" key="1">
    <citation type="submission" date="2016-11" db="EMBL/GenBank/DDBJ databases">
        <authorList>
            <person name="Varghese N."/>
            <person name="Submissions S."/>
        </authorList>
    </citation>
    <scope>NUCLEOTIDE SEQUENCE [LARGE SCALE GENOMIC DNA]</scope>
    <source>
        <strain evidence="3">DSM 29327</strain>
    </source>
</reference>
<dbReference type="SUPFAM" id="SSF52266">
    <property type="entry name" value="SGNH hydrolase"/>
    <property type="match status" value="1"/>
</dbReference>
<dbReference type="Proteomes" id="UP000184191">
    <property type="component" value="Unassembled WGS sequence"/>
</dbReference>
<dbReference type="InterPro" id="IPR036514">
    <property type="entry name" value="SGNH_hydro_sf"/>
</dbReference>
<dbReference type="GO" id="GO:0016788">
    <property type="term" value="F:hydrolase activity, acting on ester bonds"/>
    <property type="evidence" value="ECO:0007669"/>
    <property type="project" value="UniProtKB-ARBA"/>
</dbReference>
<evidence type="ECO:0000313" key="3">
    <source>
        <dbReference type="Proteomes" id="UP000184191"/>
    </source>
</evidence>
<dbReference type="STRING" id="1054996.SAMN05444414_1336"/>
<evidence type="ECO:0000259" key="1">
    <source>
        <dbReference type="Pfam" id="PF13472"/>
    </source>
</evidence>
<dbReference type="EMBL" id="FRBN01000033">
    <property type="protein sequence ID" value="SHL73279.1"/>
    <property type="molecule type" value="Genomic_DNA"/>
</dbReference>
<accession>A0A1M7D250</accession>
<dbReference type="Pfam" id="PF13472">
    <property type="entry name" value="Lipase_GDSL_2"/>
    <property type="match status" value="1"/>
</dbReference>
<dbReference type="InterPro" id="IPR013830">
    <property type="entry name" value="SGNH_hydro"/>
</dbReference>
<proteinExistence type="predicted"/>